<organism evidence="7 8">
    <name type="scientific">Octopus vulgaris</name>
    <name type="common">Common octopus</name>
    <dbReference type="NCBI Taxonomy" id="6645"/>
    <lineage>
        <taxon>Eukaryota</taxon>
        <taxon>Metazoa</taxon>
        <taxon>Spiralia</taxon>
        <taxon>Lophotrochozoa</taxon>
        <taxon>Mollusca</taxon>
        <taxon>Cephalopoda</taxon>
        <taxon>Coleoidea</taxon>
        <taxon>Octopodiformes</taxon>
        <taxon>Octopoda</taxon>
        <taxon>Incirrata</taxon>
        <taxon>Octopodidae</taxon>
        <taxon>Octopus</taxon>
    </lineage>
</organism>
<name>A0AA36B1G5_OCTVU</name>
<sequence>MSNQNISNTVKNNKHLLHEQSRNSLLSQQENTTKSLNGKIPNAKTKHNRKSNEKHTEKSDVDKAVETTENNKSDNVIKTTKNSHANKTVKSTENNEGDKVIKTTENNLAEVKNDKSNNLKSGTTEEPNDQEKQLPSGTLLLNISEIDSYSKSNEEEDQMVLVSESDSRKHSLELAKTEDLKESELYDIESDSSNSDEDQNKVQERTALFQSCIPYLPIEVASVCLAFNILIPGFGSILCGIFQFCCGKKQISNKKTDNSTRILINFLVGIMQFSTLTFFLVGWFWSIAWGMKILFLSIENHKRMKKQQQKKEKMKSELHIIGDKPNTKSFISIHCVAISPYKHPLTH</sequence>
<dbReference type="PANTHER" id="PTHR21676">
    <property type="entry name" value="PROTEIN STUM"/>
    <property type="match status" value="1"/>
</dbReference>
<protein>
    <recommendedName>
        <fullName evidence="9">Protein stum-like</fullName>
    </recommendedName>
</protein>
<dbReference type="InterPro" id="IPR026673">
    <property type="entry name" value="SPEC3/Stum"/>
</dbReference>
<evidence type="ECO:0000256" key="2">
    <source>
        <dbReference type="ARBA" id="ARBA00022692"/>
    </source>
</evidence>
<feature type="transmembrane region" description="Helical" evidence="6">
    <location>
        <begin position="220"/>
        <end position="242"/>
    </location>
</feature>
<gene>
    <name evidence="7" type="ORF">OCTVUL_1B017819</name>
</gene>
<dbReference type="EMBL" id="OX597819">
    <property type="protein sequence ID" value="CAI9724847.1"/>
    <property type="molecule type" value="Genomic_DNA"/>
</dbReference>
<evidence type="ECO:0000256" key="3">
    <source>
        <dbReference type="ARBA" id="ARBA00022989"/>
    </source>
</evidence>
<evidence type="ECO:0000256" key="5">
    <source>
        <dbReference type="SAM" id="MobiDB-lite"/>
    </source>
</evidence>
<keyword evidence="8" id="KW-1185">Reference proteome</keyword>
<dbReference type="GO" id="GO:0016020">
    <property type="term" value="C:membrane"/>
    <property type="evidence" value="ECO:0007669"/>
    <property type="project" value="UniProtKB-SubCell"/>
</dbReference>
<reference evidence="7" key="1">
    <citation type="submission" date="2023-08" db="EMBL/GenBank/DDBJ databases">
        <authorList>
            <person name="Alioto T."/>
            <person name="Alioto T."/>
            <person name="Gomez Garrido J."/>
        </authorList>
    </citation>
    <scope>NUCLEOTIDE SEQUENCE</scope>
</reference>
<evidence type="ECO:0000313" key="8">
    <source>
        <dbReference type="Proteomes" id="UP001162480"/>
    </source>
</evidence>
<evidence type="ECO:0000256" key="4">
    <source>
        <dbReference type="ARBA" id="ARBA00023136"/>
    </source>
</evidence>
<evidence type="ECO:0000256" key="1">
    <source>
        <dbReference type="ARBA" id="ARBA00004141"/>
    </source>
</evidence>
<comment type="subcellular location">
    <subcellularLocation>
        <location evidence="1">Membrane</location>
        <topology evidence="1">Multi-pass membrane protein</topology>
    </subcellularLocation>
</comment>
<dbReference type="PANTHER" id="PTHR21676:SF6">
    <property type="entry name" value="PROTEIN STUM"/>
    <property type="match status" value="1"/>
</dbReference>
<proteinExistence type="predicted"/>
<keyword evidence="3 6" id="KW-1133">Transmembrane helix</keyword>
<dbReference type="GO" id="GO:0050954">
    <property type="term" value="P:sensory perception of mechanical stimulus"/>
    <property type="evidence" value="ECO:0007669"/>
    <property type="project" value="TreeGrafter"/>
</dbReference>
<keyword evidence="2 6" id="KW-0812">Transmembrane</keyword>
<dbReference type="GO" id="GO:0019230">
    <property type="term" value="P:proprioception"/>
    <property type="evidence" value="ECO:0007669"/>
    <property type="project" value="TreeGrafter"/>
</dbReference>
<accession>A0AA36B1G5</accession>
<dbReference type="AlphaFoldDB" id="A0AA36B1G5"/>
<dbReference type="Proteomes" id="UP001162480">
    <property type="component" value="Chromosome 6"/>
</dbReference>
<evidence type="ECO:0008006" key="9">
    <source>
        <dbReference type="Google" id="ProtNLM"/>
    </source>
</evidence>
<feature type="compositionally biased region" description="Polar residues" evidence="5">
    <location>
        <begin position="73"/>
        <end position="94"/>
    </location>
</feature>
<dbReference type="Pfam" id="PF15795">
    <property type="entry name" value="Spec3"/>
    <property type="match status" value="1"/>
</dbReference>
<feature type="transmembrane region" description="Helical" evidence="6">
    <location>
        <begin position="262"/>
        <end position="285"/>
    </location>
</feature>
<feature type="compositionally biased region" description="Polar residues" evidence="5">
    <location>
        <begin position="1"/>
        <end position="11"/>
    </location>
</feature>
<evidence type="ECO:0000313" key="7">
    <source>
        <dbReference type="EMBL" id="CAI9724847.1"/>
    </source>
</evidence>
<keyword evidence="4 6" id="KW-0472">Membrane</keyword>
<feature type="compositionally biased region" description="Basic and acidic residues" evidence="5">
    <location>
        <begin position="50"/>
        <end position="72"/>
    </location>
</feature>
<feature type="compositionally biased region" description="Polar residues" evidence="5">
    <location>
        <begin position="22"/>
        <end position="36"/>
    </location>
</feature>
<feature type="region of interest" description="Disordered" evidence="5">
    <location>
        <begin position="1"/>
        <end position="138"/>
    </location>
</feature>
<dbReference type="GO" id="GO:0042330">
    <property type="term" value="P:taxis"/>
    <property type="evidence" value="ECO:0007669"/>
    <property type="project" value="TreeGrafter"/>
</dbReference>
<dbReference type="GO" id="GO:0071683">
    <property type="term" value="C:sensory dendrite"/>
    <property type="evidence" value="ECO:0007669"/>
    <property type="project" value="TreeGrafter"/>
</dbReference>
<evidence type="ECO:0000256" key="6">
    <source>
        <dbReference type="SAM" id="Phobius"/>
    </source>
</evidence>